<keyword evidence="2" id="KW-0472">Membrane</keyword>
<feature type="region of interest" description="Disordered" evidence="1">
    <location>
        <begin position="89"/>
        <end position="124"/>
    </location>
</feature>
<evidence type="ECO:0000256" key="1">
    <source>
        <dbReference type="SAM" id="MobiDB-lite"/>
    </source>
</evidence>
<proteinExistence type="predicted"/>
<feature type="region of interest" description="Disordered" evidence="1">
    <location>
        <begin position="207"/>
        <end position="274"/>
    </location>
</feature>
<evidence type="ECO:0000256" key="2">
    <source>
        <dbReference type="SAM" id="Phobius"/>
    </source>
</evidence>
<reference evidence="3" key="1">
    <citation type="journal article" date="2023" name="Mol. Phylogenet. Evol.">
        <title>Genome-scale phylogeny and comparative genomics of the fungal order Sordariales.</title>
        <authorList>
            <person name="Hensen N."/>
            <person name="Bonometti L."/>
            <person name="Westerberg I."/>
            <person name="Brannstrom I.O."/>
            <person name="Guillou S."/>
            <person name="Cros-Aarteil S."/>
            <person name="Calhoun S."/>
            <person name="Haridas S."/>
            <person name="Kuo A."/>
            <person name="Mondo S."/>
            <person name="Pangilinan J."/>
            <person name="Riley R."/>
            <person name="LaButti K."/>
            <person name="Andreopoulos B."/>
            <person name="Lipzen A."/>
            <person name="Chen C."/>
            <person name="Yan M."/>
            <person name="Daum C."/>
            <person name="Ng V."/>
            <person name="Clum A."/>
            <person name="Steindorff A."/>
            <person name="Ohm R.A."/>
            <person name="Martin F."/>
            <person name="Silar P."/>
            <person name="Natvig D.O."/>
            <person name="Lalanne C."/>
            <person name="Gautier V."/>
            <person name="Ament-Velasquez S.L."/>
            <person name="Kruys A."/>
            <person name="Hutchinson M.I."/>
            <person name="Powell A.J."/>
            <person name="Barry K."/>
            <person name="Miller A.N."/>
            <person name="Grigoriev I.V."/>
            <person name="Debuchy R."/>
            <person name="Gladieux P."/>
            <person name="Hiltunen Thoren M."/>
            <person name="Johannesson H."/>
        </authorList>
    </citation>
    <scope>NUCLEOTIDE SEQUENCE</scope>
    <source>
        <strain evidence="3">CBS 626.80</strain>
    </source>
</reference>
<evidence type="ECO:0000313" key="3">
    <source>
        <dbReference type="EMBL" id="KAK3947882.1"/>
    </source>
</evidence>
<feature type="compositionally biased region" description="Polar residues" evidence="1">
    <location>
        <begin position="255"/>
        <end position="266"/>
    </location>
</feature>
<gene>
    <name evidence="3" type="ORF">QBC32DRAFT_269972</name>
</gene>
<reference evidence="3" key="2">
    <citation type="submission" date="2023-06" db="EMBL/GenBank/DDBJ databases">
        <authorList>
            <consortium name="Lawrence Berkeley National Laboratory"/>
            <person name="Mondo S.J."/>
            <person name="Hensen N."/>
            <person name="Bonometti L."/>
            <person name="Westerberg I."/>
            <person name="Brannstrom I.O."/>
            <person name="Guillou S."/>
            <person name="Cros-Aarteil S."/>
            <person name="Calhoun S."/>
            <person name="Haridas S."/>
            <person name="Kuo A."/>
            <person name="Pangilinan J."/>
            <person name="Riley R."/>
            <person name="Labutti K."/>
            <person name="Andreopoulos B."/>
            <person name="Lipzen A."/>
            <person name="Chen C."/>
            <person name="Yanf M."/>
            <person name="Daum C."/>
            <person name="Ng V."/>
            <person name="Clum A."/>
            <person name="Steindorff A."/>
            <person name="Ohm R."/>
            <person name="Martin F."/>
            <person name="Silar P."/>
            <person name="Natvig D."/>
            <person name="Lalanne C."/>
            <person name="Gautier V."/>
            <person name="Ament-Velasquez S.L."/>
            <person name="Kruys A."/>
            <person name="Hutchinson M.I."/>
            <person name="Powell A.J."/>
            <person name="Barry K."/>
            <person name="Miller A.N."/>
            <person name="Grigoriev I.V."/>
            <person name="Debuchy R."/>
            <person name="Gladieux P."/>
            <person name="Thoren M.H."/>
            <person name="Johannesson H."/>
        </authorList>
    </citation>
    <scope>NUCLEOTIDE SEQUENCE</scope>
    <source>
        <strain evidence="3">CBS 626.80</strain>
    </source>
</reference>
<keyword evidence="2" id="KW-0812">Transmembrane</keyword>
<comment type="caution">
    <text evidence="3">The sequence shown here is derived from an EMBL/GenBank/DDBJ whole genome shotgun (WGS) entry which is preliminary data.</text>
</comment>
<feature type="compositionally biased region" description="Low complexity" evidence="1">
    <location>
        <begin position="235"/>
        <end position="249"/>
    </location>
</feature>
<sequence>MGKPDWEGDGKITIVIIARVVCLCFIPFCIFCSLKQAGWRQCRGFFERRGWIKPTETEEDKLMKQHPRPVVPKSLQSTIPAVLSWMSTRTSPSAPDLDSATTAPGGSGASYHSRGGPSQSRDKRASVISASFLEGTAILESLRGDNHDGDGGSFQSLATIIKTKMPTDGNYNRAGRRNAIDHGRGTGTGVWLETASGSRGVAEYRRGTAVASSSGSSPQPPQESAPKAKERFPLISAPSQAVSTSSISPSPTPKNGETAQQGNTPSDIVDSLGS</sequence>
<dbReference type="AlphaFoldDB" id="A0AAN6SB94"/>
<keyword evidence="4" id="KW-1185">Reference proteome</keyword>
<feature type="compositionally biased region" description="Polar residues" evidence="1">
    <location>
        <begin position="89"/>
        <end position="104"/>
    </location>
</feature>
<name>A0AAN6SB94_9PEZI</name>
<keyword evidence="2" id="KW-1133">Transmembrane helix</keyword>
<accession>A0AAN6SB94</accession>
<evidence type="ECO:0000313" key="4">
    <source>
        <dbReference type="Proteomes" id="UP001303222"/>
    </source>
</evidence>
<organism evidence="3 4">
    <name type="scientific">Pseudoneurospora amorphoporcata</name>
    <dbReference type="NCBI Taxonomy" id="241081"/>
    <lineage>
        <taxon>Eukaryota</taxon>
        <taxon>Fungi</taxon>
        <taxon>Dikarya</taxon>
        <taxon>Ascomycota</taxon>
        <taxon>Pezizomycotina</taxon>
        <taxon>Sordariomycetes</taxon>
        <taxon>Sordariomycetidae</taxon>
        <taxon>Sordariales</taxon>
        <taxon>Sordariaceae</taxon>
        <taxon>Pseudoneurospora</taxon>
    </lineage>
</organism>
<dbReference type="Proteomes" id="UP001303222">
    <property type="component" value="Unassembled WGS sequence"/>
</dbReference>
<protein>
    <submittedName>
        <fullName evidence="3">Uncharacterized protein</fullName>
    </submittedName>
</protein>
<feature type="transmembrane region" description="Helical" evidence="2">
    <location>
        <begin position="12"/>
        <end position="34"/>
    </location>
</feature>
<feature type="region of interest" description="Disordered" evidence="1">
    <location>
        <begin position="166"/>
        <end position="191"/>
    </location>
</feature>
<dbReference type="EMBL" id="MU859303">
    <property type="protein sequence ID" value="KAK3947882.1"/>
    <property type="molecule type" value="Genomic_DNA"/>
</dbReference>